<dbReference type="Proteomes" id="UP000318017">
    <property type="component" value="Chromosome"/>
</dbReference>
<dbReference type="EMBL" id="CP036298">
    <property type="protein sequence ID" value="QDV22496.1"/>
    <property type="molecule type" value="Genomic_DNA"/>
</dbReference>
<accession>A0A518G1M6</accession>
<name>A0A518G1M6_9BACT</name>
<reference evidence="1 2" key="1">
    <citation type="submission" date="2019-02" db="EMBL/GenBank/DDBJ databases">
        <title>Deep-cultivation of Planctomycetes and their phenomic and genomic characterization uncovers novel biology.</title>
        <authorList>
            <person name="Wiegand S."/>
            <person name="Jogler M."/>
            <person name="Boedeker C."/>
            <person name="Pinto D."/>
            <person name="Vollmers J."/>
            <person name="Rivas-Marin E."/>
            <person name="Kohn T."/>
            <person name="Peeters S.H."/>
            <person name="Heuer A."/>
            <person name="Rast P."/>
            <person name="Oberbeckmann S."/>
            <person name="Bunk B."/>
            <person name="Jeske O."/>
            <person name="Meyerdierks A."/>
            <person name="Storesund J.E."/>
            <person name="Kallscheuer N."/>
            <person name="Luecker S."/>
            <person name="Lage O.M."/>
            <person name="Pohl T."/>
            <person name="Merkel B.J."/>
            <person name="Hornburger P."/>
            <person name="Mueller R.-W."/>
            <person name="Bruemmer F."/>
            <person name="Labrenz M."/>
            <person name="Spormann A.M."/>
            <person name="Op den Camp H."/>
            <person name="Overmann J."/>
            <person name="Amann R."/>
            <person name="Jetten M.S.M."/>
            <person name="Mascher T."/>
            <person name="Medema M.H."/>
            <person name="Devos D.P."/>
            <person name="Kaster A.-K."/>
            <person name="Ovreas L."/>
            <person name="Rohde M."/>
            <person name="Galperin M.Y."/>
            <person name="Jogler C."/>
        </authorList>
    </citation>
    <scope>NUCLEOTIDE SEQUENCE [LARGE SCALE GENOMIC DNA]</scope>
    <source>
        <strain evidence="1 2">Q31a</strain>
    </source>
</reference>
<proteinExistence type="predicted"/>
<sequence>MLEREPCIHFEWMNSAIAPTLFAMLAYDVKNRPKSERATQTFLDRVV</sequence>
<protein>
    <submittedName>
        <fullName evidence="1">Uncharacterized protein</fullName>
    </submittedName>
</protein>
<organism evidence="1 2">
    <name type="scientific">Aureliella helgolandensis</name>
    <dbReference type="NCBI Taxonomy" id="2527968"/>
    <lineage>
        <taxon>Bacteria</taxon>
        <taxon>Pseudomonadati</taxon>
        <taxon>Planctomycetota</taxon>
        <taxon>Planctomycetia</taxon>
        <taxon>Pirellulales</taxon>
        <taxon>Pirellulaceae</taxon>
        <taxon>Aureliella</taxon>
    </lineage>
</organism>
<dbReference type="KEGG" id="ahel:Q31a_07820"/>
<dbReference type="AlphaFoldDB" id="A0A518G1M6"/>
<gene>
    <name evidence="1" type="ORF">Q31a_07820</name>
</gene>
<evidence type="ECO:0000313" key="1">
    <source>
        <dbReference type="EMBL" id="QDV22496.1"/>
    </source>
</evidence>
<evidence type="ECO:0000313" key="2">
    <source>
        <dbReference type="Proteomes" id="UP000318017"/>
    </source>
</evidence>
<keyword evidence="2" id="KW-1185">Reference proteome</keyword>